<dbReference type="Pfam" id="PF05036">
    <property type="entry name" value="SPOR"/>
    <property type="match status" value="1"/>
</dbReference>
<protein>
    <submittedName>
        <fullName evidence="5">SPOR domain-containing protein</fullName>
    </submittedName>
</protein>
<evidence type="ECO:0000256" key="2">
    <source>
        <dbReference type="SAM" id="MobiDB-lite"/>
    </source>
</evidence>
<dbReference type="InterPro" id="IPR007730">
    <property type="entry name" value="SPOR-like_dom"/>
</dbReference>
<feature type="region of interest" description="Disordered" evidence="2">
    <location>
        <begin position="452"/>
        <end position="494"/>
    </location>
</feature>
<proteinExistence type="predicted"/>
<evidence type="ECO:0000313" key="5">
    <source>
        <dbReference type="EMBL" id="MDT9598050.1"/>
    </source>
</evidence>
<feature type="chain" id="PRO_5047101348" evidence="3">
    <location>
        <begin position="30"/>
        <end position="583"/>
    </location>
</feature>
<evidence type="ECO:0000256" key="3">
    <source>
        <dbReference type="SAM" id="SignalP"/>
    </source>
</evidence>
<feature type="repeat" description="TPR" evidence="1">
    <location>
        <begin position="57"/>
        <end position="90"/>
    </location>
</feature>
<evidence type="ECO:0000313" key="6">
    <source>
        <dbReference type="Proteomes" id="UP001259572"/>
    </source>
</evidence>
<dbReference type="PROSITE" id="PS50005">
    <property type="entry name" value="TPR"/>
    <property type="match status" value="1"/>
</dbReference>
<feature type="compositionally biased region" description="Basic and acidic residues" evidence="2">
    <location>
        <begin position="295"/>
        <end position="304"/>
    </location>
</feature>
<accession>A0ABU3Q3R5</accession>
<feature type="compositionally biased region" description="Low complexity" evidence="2">
    <location>
        <begin position="335"/>
        <end position="347"/>
    </location>
</feature>
<evidence type="ECO:0000256" key="1">
    <source>
        <dbReference type="PROSITE-ProRule" id="PRU00339"/>
    </source>
</evidence>
<keyword evidence="1" id="KW-0802">TPR repeat</keyword>
<sequence length="583" mass="60601">MIKTRTGAVGLGLAAFGAALIMAPAPVRAQDLPTSADKPDETLSAHLRMLADNPQSLTALMGAGRAALDLGDAQAALTFFGRAEELAPTDGRIKMWMASALVQMEQPATALKFFDDARRLGVPEADLARDRGLAYDMSGNPSQAQHDYRLVLAQGSDPEVTRRLALSLAISGKKEPALALLEGQLRQQVRAAWRTRAFVLALTGDVEGAKRAAQSVMPSAQAAAMAPFFARLPMLNPAERAMAVHFGRISGDGRPSMAAAPTPVSSSSGAAAMEAGKPDSREPTLGQRAEASADLSDRARLPREPRRRGVAAAAVSRRSAESRPPAKATPSLTSAAQPEAPPQATAPVESARLQDQPPGPVTRPRPSVLPPGKVAQPDFPESPAVAANDEMGDSENILALPEAKRPAAIPVSAEPVVPTTQITVTPAPAPPAGLADIAAAIAALKEESVVSLPMAGQAAQPAEARSRRASNAAVPAKAQAKAPPKPKAAAPRAPARHWVQVAGGASKTALPREFTRLKAKAPALLGRQAAWTTPLNATNRLLVGPFDSQEEAQDFVNALKKADVAAFSWTSAAGQAIEKLPAK</sequence>
<dbReference type="InterPro" id="IPR011990">
    <property type="entry name" value="TPR-like_helical_dom_sf"/>
</dbReference>
<dbReference type="SUPFAM" id="SSF48452">
    <property type="entry name" value="TPR-like"/>
    <property type="match status" value="1"/>
</dbReference>
<dbReference type="EMBL" id="JAVUPU010000002">
    <property type="protein sequence ID" value="MDT9598050.1"/>
    <property type="molecule type" value="Genomic_DNA"/>
</dbReference>
<reference evidence="5 6" key="1">
    <citation type="submission" date="2023-05" db="EMBL/GenBank/DDBJ databases">
        <authorList>
            <person name="Guo Y."/>
        </authorList>
    </citation>
    <scope>NUCLEOTIDE SEQUENCE [LARGE SCALE GENOMIC DNA]</scope>
    <source>
        <strain evidence="5 6">GR2756</strain>
    </source>
</reference>
<comment type="caution">
    <text evidence="5">The sequence shown here is derived from an EMBL/GenBank/DDBJ whole genome shotgun (WGS) entry which is preliminary data.</text>
</comment>
<organism evidence="5 6">
    <name type="scientific">Sphingosinicella rhizophila</name>
    <dbReference type="NCBI Taxonomy" id="3050082"/>
    <lineage>
        <taxon>Bacteria</taxon>
        <taxon>Pseudomonadati</taxon>
        <taxon>Pseudomonadota</taxon>
        <taxon>Alphaproteobacteria</taxon>
        <taxon>Sphingomonadales</taxon>
        <taxon>Sphingosinicellaceae</taxon>
        <taxon>Sphingosinicella</taxon>
    </lineage>
</organism>
<name>A0ABU3Q3R5_9SPHN</name>
<dbReference type="PROSITE" id="PS51724">
    <property type="entry name" value="SPOR"/>
    <property type="match status" value="1"/>
</dbReference>
<dbReference type="InterPro" id="IPR019734">
    <property type="entry name" value="TPR_rpt"/>
</dbReference>
<keyword evidence="3" id="KW-0732">Signal</keyword>
<dbReference type="Proteomes" id="UP001259572">
    <property type="component" value="Unassembled WGS sequence"/>
</dbReference>
<feature type="compositionally biased region" description="Low complexity" evidence="2">
    <location>
        <begin position="310"/>
        <end position="328"/>
    </location>
</feature>
<feature type="compositionally biased region" description="Low complexity" evidence="2">
    <location>
        <begin position="265"/>
        <end position="275"/>
    </location>
</feature>
<feature type="region of interest" description="Disordered" evidence="2">
    <location>
        <begin position="254"/>
        <end position="396"/>
    </location>
</feature>
<feature type="compositionally biased region" description="Low complexity" evidence="2">
    <location>
        <begin position="469"/>
        <end position="493"/>
    </location>
</feature>
<dbReference type="Gene3D" id="1.25.40.10">
    <property type="entry name" value="Tetratricopeptide repeat domain"/>
    <property type="match status" value="1"/>
</dbReference>
<dbReference type="InterPro" id="IPR036680">
    <property type="entry name" value="SPOR-like_sf"/>
</dbReference>
<feature type="signal peptide" evidence="3">
    <location>
        <begin position="1"/>
        <end position="29"/>
    </location>
</feature>
<dbReference type="SUPFAM" id="SSF110997">
    <property type="entry name" value="Sporulation related repeat"/>
    <property type="match status" value="1"/>
</dbReference>
<keyword evidence="6" id="KW-1185">Reference proteome</keyword>
<evidence type="ECO:0000259" key="4">
    <source>
        <dbReference type="PROSITE" id="PS51724"/>
    </source>
</evidence>
<gene>
    <name evidence="5" type="ORF">RQX22_03685</name>
</gene>
<dbReference type="RefSeq" id="WP_315723763.1">
    <property type="nucleotide sequence ID" value="NZ_JAVUPU010000002.1"/>
</dbReference>
<feature type="domain" description="SPOR" evidence="4">
    <location>
        <begin position="491"/>
        <end position="572"/>
    </location>
</feature>
<feature type="compositionally biased region" description="Pro residues" evidence="2">
    <location>
        <begin position="357"/>
        <end position="369"/>
    </location>
</feature>